<evidence type="ECO:0000256" key="2">
    <source>
        <dbReference type="SAM" id="SignalP"/>
    </source>
</evidence>
<keyword evidence="4" id="KW-0812">Transmembrane</keyword>
<organism evidence="4 5">
    <name type="scientific">Hondaea fermentalgiana</name>
    <dbReference type="NCBI Taxonomy" id="2315210"/>
    <lineage>
        <taxon>Eukaryota</taxon>
        <taxon>Sar</taxon>
        <taxon>Stramenopiles</taxon>
        <taxon>Bigyra</taxon>
        <taxon>Labyrinthulomycetes</taxon>
        <taxon>Thraustochytrida</taxon>
        <taxon>Thraustochytriidae</taxon>
        <taxon>Hondaea</taxon>
    </lineage>
</organism>
<dbReference type="PROSITE" id="PS51257">
    <property type="entry name" value="PROKAR_LIPOPROTEIN"/>
    <property type="match status" value="1"/>
</dbReference>
<keyword evidence="5" id="KW-1185">Reference proteome</keyword>
<evidence type="ECO:0000256" key="1">
    <source>
        <dbReference type="SAM" id="MobiDB-lite"/>
    </source>
</evidence>
<feature type="domain" description="TMEM131 second Ig-like" evidence="3">
    <location>
        <begin position="210"/>
        <end position="282"/>
    </location>
</feature>
<feature type="signal peptide" evidence="2">
    <location>
        <begin position="1"/>
        <end position="25"/>
    </location>
</feature>
<name>A0A2R5GLP5_9STRA</name>
<dbReference type="PANTHER" id="PTHR22050">
    <property type="entry name" value="RW1 PROTEIN HOMOLOG"/>
    <property type="match status" value="1"/>
</dbReference>
<feature type="compositionally biased region" description="Low complexity" evidence="1">
    <location>
        <begin position="874"/>
        <end position="883"/>
    </location>
</feature>
<evidence type="ECO:0000259" key="3">
    <source>
        <dbReference type="Pfam" id="PF24495"/>
    </source>
</evidence>
<comment type="caution">
    <text evidence="4">The sequence shown here is derived from an EMBL/GenBank/DDBJ whole genome shotgun (WGS) entry which is preliminary data.</text>
</comment>
<dbReference type="InterPro" id="IPR056311">
    <property type="entry name" value="TMEM131_Ig_2"/>
</dbReference>
<feature type="chain" id="PRO_5015341719" evidence="2">
    <location>
        <begin position="26"/>
        <end position="910"/>
    </location>
</feature>
<dbReference type="Pfam" id="PF24495">
    <property type="entry name" value="Ig_TMEM131_2"/>
    <property type="match status" value="1"/>
</dbReference>
<dbReference type="AlphaFoldDB" id="A0A2R5GLP5"/>
<accession>A0A2R5GLP5</accession>
<feature type="region of interest" description="Disordered" evidence="1">
    <location>
        <begin position="827"/>
        <end position="910"/>
    </location>
</feature>
<dbReference type="InParanoid" id="A0A2R5GLP5"/>
<dbReference type="Proteomes" id="UP000241890">
    <property type="component" value="Unassembled WGS sequence"/>
</dbReference>
<reference evidence="4 5" key="1">
    <citation type="submission" date="2017-12" db="EMBL/GenBank/DDBJ databases">
        <title>Sequencing, de novo assembly and annotation of complete genome of a new Thraustochytrid species, strain FCC1311.</title>
        <authorList>
            <person name="Sedici K."/>
            <person name="Godart F."/>
            <person name="Aiese Cigliano R."/>
            <person name="Sanseverino W."/>
            <person name="Barakat M."/>
            <person name="Ortet P."/>
            <person name="Marechal E."/>
            <person name="Cagnac O."/>
            <person name="Amato A."/>
        </authorList>
    </citation>
    <scope>NUCLEOTIDE SEQUENCE [LARGE SCALE GENOMIC DNA]</scope>
</reference>
<feature type="compositionally biased region" description="Basic and acidic residues" evidence="1">
    <location>
        <begin position="827"/>
        <end position="842"/>
    </location>
</feature>
<dbReference type="GO" id="GO:0016020">
    <property type="term" value="C:membrane"/>
    <property type="evidence" value="ECO:0007669"/>
    <property type="project" value="TreeGrafter"/>
</dbReference>
<dbReference type="InterPro" id="IPR039877">
    <property type="entry name" value="TMEM131-like"/>
</dbReference>
<keyword evidence="2" id="KW-0732">Signal</keyword>
<evidence type="ECO:0000313" key="4">
    <source>
        <dbReference type="EMBL" id="GBG31555.1"/>
    </source>
</evidence>
<dbReference type="EMBL" id="BEYU01000100">
    <property type="protein sequence ID" value="GBG31555.1"/>
    <property type="molecule type" value="Genomic_DNA"/>
</dbReference>
<keyword evidence="4" id="KW-0472">Membrane</keyword>
<gene>
    <name evidence="4" type="ORF">FCC1311_077792</name>
</gene>
<dbReference type="PANTHER" id="PTHR22050:SF0">
    <property type="entry name" value="TRANSMEMBRANE PROTEIN 131 HOMOLOG"/>
    <property type="match status" value="1"/>
</dbReference>
<protein>
    <submittedName>
        <fullName evidence="4">Transmembrane protein 131</fullName>
    </submittedName>
</protein>
<dbReference type="OrthoDB" id="168404at2759"/>
<proteinExistence type="predicted"/>
<evidence type="ECO:0000313" key="5">
    <source>
        <dbReference type="Proteomes" id="UP000241890"/>
    </source>
</evidence>
<sequence>MRARAAGWVAGVLAAALLGSGGGCGRSVCAAGLDEADAAQRWAEPGLAKGQPQHLPLHPDPSTSDAFVENVGGAVHEDEGAQGDDTRHGDASMQAFQTNALSLSAGNLDFGEVELGEPAVQTLLLRYEAARGERGARPHRAVELVGWEATDPQVQVPMFSRRILRAGEQVQVLVSLSPWRLGVLESALFLTTSEGRFLVRVRANAVASRFRLQPLVGARIGTHVVWRPALEIYNPDPNTALEITQVFTTEGYLHLRIDEGANWTVPPLQTRQLARISFQSPQNSFPASWNPGLGTLMPIETRPAMYLIRYPDPKEPQPLQTWNAFAEPIVILGVHIVDALEMLQDKDLFESYRQHDEDRVDGSGFHKDPFSSPCHGPLAADRVDSQFAWFRFKDEWDPSRLVGTVVAAGEPLPEIPLLAARVNDLSRDDVHCRSRADKTRAVVIETNVTRLQVPVHLYHGRVRASAVRLPDMSVLTPGSWDRIDIRLGSCALDSRTQGASFPETLKPYAVDHVDLDILLHREFLAPGTMHVAETWILRTSQGFAMSIVIEADIVPGDLLLSLPAPIEVTEVVLGDEARFGPVEIESTFNVSVAVEWDQMNDPPVHARDGSLSATVRLETNLTGPISIPLTGQGIIAPLHMSLVRKANESALSAVPRVTNPLSDALDAESCETLHVAMQACDESPCTQDFTVGQVSKNSIGLHTVQQAILWSSGKEEISLASVRVQSRTPTLLARARNEGVFPRRLKPGNSITFDLELTMDCSVAHAGGVVEVAVNNEQMHTFGVALAINKDLLAECRATQHRLYWEGTSRWMQSSLENTWFTKEEVSGDEHIAPKNSKDHLSTPDSRSSRKSTGGDTGGGGDSDRGRGNAWNKASSSPSALHGSSGGAEDASWRLMPRRHVDPSVQSIVV</sequence>